<gene>
    <name evidence="1" type="ORF">MANES_02G140100</name>
</gene>
<protein>
    <submittedName>
        <fullName evidence="1">Uncharacterized protein</fullName>
    </submittedName>
</protein>
<name>A0A2C9WDS0_MANES</name>
<reference evidence="1" key="1">
    <citation type="submission" date="2016-02" db="EMBL/GenBank/DDBJ databases">
        <title>WGS assembly of Manihot esculenta.</title>
        <authorList>
            <person name="Bredeson J.V."/>
            <person name="Prochnik S.E."/>
            <person name="Lyons J.B."/>
            <person name="Schmutz J."/>
            <person name="Grimwood J."/>
            <person name="Vrebalov J."/>
            <person name="Bart R.S."/>
            <person name="Amuge T."/>
            <person name="Ferguson M.E."/>
            <person name="Green R."/>
            <person name="Putnam N."/>
            <person name="Stites J."/>
            <person name="Rounsley S."/>
            <person name="Rokhsar D.S."/>
        </authorList>
    </citation>
    <scope>NUCLEOTIDE SEQUENCE [LARGE SCALE GENOMIC DNA]</scope>
    <source>
        <tissue evidence="1">Leaf</tissue>
    </source>
</reference>
<evidence type="ECO:0000313" key="1">
    <source>
        <dbReference type="EMBL" id="OAY57982.1"/>
    </source>
</evidence>
<sequence length="58" mass="6307">MRFAEFQRALAVAATVSCVAKSFISKVDSFLKCKVADIALVCVCTGEIMIMHANLLKL</sequence>
<organism evidence="1">
    <name type="scientific">Manihot esculenta</name>
    <name type="common">Cassava</name>
    <name type="synonym">Jatropha manihot</name>
    <dbReference type="NCBI Taxonomy" id="3983"/>
    <lineage>
        <taxon>Eukaryota</taxon>
        <taxon>Viridiplantae</taxon>
        <taxon>Streptophyta</taxon>
        <taxon>Embryophyta</taxon>
        <taxon>Tracheophyta</taxon>
        <taxon>Spermatophyta</taxon>
        <taxon>Magnoliopsida</taxon>
        <taxon>eudicotyledons</taxon>
        <taxon>Gunneridae</taxon>
        <taxon>Pentapetalae</taxon>
        <taxon>rosids</taxon>
        <taxon>fabids</taxon>
        <taxon>Malpighiales</taxon>
        <taxon>Euphorbiaceae</taxon>
        <taxon>Crotonoideae</taxon>
        <taxon>Manihoteae</taxon>
        <taxon>Manihot</taxon>
    </lineage>
</organism>
<proteinExistence type="predicted"/>
<dbReference type="AlphaFoldDB" id="A0A2C9WDS0"/>
<dbReference type="EMBL" id="CM004388">
    <property type="protein sequence ID" value="OAY57982.1"/>
    <property type="molecule type" value="Genomic_DNA"/>
</dbReference>
<accession>A0A2C9WDS0</accession>